<reference evidence="1" key="1">
    <citation type="submission" date="2014-11" db="EMBL/GenBank/DDBJ databases">
        <authorList>
            <person name="Amaro Gonzalez C."/>
        </authorList>
    </citation>
    <scope>NUCLEOTIDE SEQUENCE</scope>
</reference>
<name>A0A0E9VGT4_ANGAN</name>
<dbReference type="EMBL" id="GBXM01031243">
    <property type="protein sequence ID" value="JAH77334.1"/>
    <property type="molecule type" value="Transcribed_RNA"/>
</dbReference>
<accession>A0A0E9VGT4</accession>
<organism evidence="1">
    <name type="scientific">Anguilla anguilla</name>
    <name type="common">European freshwater eel</name>
    <name type="synonym">Muraena anguilla</name>
    <dbReference type="NCBI Taxonomy" id="7936"/>
    <lineage>
        <taxon>Eukaryota</taxon>
        <taxon>Metazoa</taxon>
        <taxon>Chordata</taxon>
        <taxon>Craniata</taxon>
        <taxon>Vertebrata</taxon>
        <taxon>Euteleostomi</taxon>
        <taxon>Actinopterygii</taxon>
        <taxon>Neopterygii</taxon>
        <taxon>Teleostei</taxon>
        <taxon>Anguilliformes</taxon>
        <taxon>Anguillidae</taxon>
        <taxon>Anguilla</taxon>
    </lineage>
</organism>
<proteinExistence type="predicted"/>
<dbReference type="AlphaFoldDB" id="A0A0E9VGT4"/>
<protein>
    <submittedName>
        <fullName evidence="1">Uncharacterized protein</fullName>
    </submittedName>
</protein>
<evidence type="ECO:0000313" key="1">
    <source>
        <dbReference type="EMBL" id="JAH77334.1"/>
    </source>
</evidence>
<reference evidence="1" key="2">
    <citation type="journal article" date="2015" name="Fish Shellfish Immunol.">
        <title>Early steps in the European eel (Anguilla anguilla)-Vibrio vulnificus interaction in the gills: Role of the RtxA13 toxin.</title>
        <authorList>
            <person name="Callol A."/>
            <person name="Pajuelo D."/>
            <person name="Ebbesson L."/>
            <person name="Teles M."/>
            <person name="MacKenzie S."/>
            <person name="Amaro C."/>
        </authorList>
    </citation>
    <scope>NUCLEOTIDE SEQUENCE</scope>
</reference>
<sequence>MQRYTANAQPIQPAMCDAN</sequence>